<dbReference type="RefSeq" id="WP_337715796.1">
    <property type="nucleotide sequence ID" value="NZ_JBBEGL010000005.1"/>
</dbReference>
<evidence type="ECO:0000313" key="1">
    <source>
        <dbReference type="EMBL" id="MEJ2888856.1"/>
    </source>
</evidence>
<proteinExistence type="predicted"/>
<comment type="caution">
    <text evidence="1">The sequence shown here is derived from an EMBL/GenBank/DDBJ whole genome shotgun (WGS) entry which is preliminary data.</text>
</comment>
<reference evidence="1 2" key="1">
    <citation type="submission" date="2024-03" db="EMBL/GenBank/DDBJ databases">
        <title>Actinomycetospora sp. OC33-EN06, a novel actinomycete isolated from wild orchid (Aerides multiflora).</title>
        <authorList>
            <person name="Suriyachadkun C."/>
        </authorList>
    </citation>
    <scope>NUCLEOTIDE SEQUENCE [LARGE SCALE GENOMIC DNA]</scope>
    <source>
        <strain evidence="1 2">OC33-EN06</strain>
    </source>
</reference>
<dbReference type="Proteomes" id="UP001370100">
    <property type="component" value="Unassembled WGS sequence"/>
</dbReference>
<gene>
    <name evidence="1" type="ORF">WCD41_20525</name>
</gene>
<dbReference type="EMBL" id="JBBEGL010000005">
    <property type="protein sequence ID" value="MEJ2888856.1"/>
    <property type="molecule type" value="Genomic_DNA"/>
</dbReference>
<keyword evidence="2" id="KW-1185">Reference proteome</keyword>
<accession>A0ABU8NB28</accession>
<dbReference type="Pfam" id="PF14390">
    <property type="entry name" value="DUF4420"/>
    <property type="match status" value="1"/>
</dbReference>
<protein>
    <submittedName>
        <fullName evidence="1">PD-(D/E)XK motif protein</fullName>
    </submittedName>
</protein>
<organism evidence="1 2">
    <name type="scientific">Actinomycetospora aeridis</name>
    <dbReference type="NCBI Taxonomy" id="3129231"/>
    <lineage>
        <taxon>Bacteria</taxon>
        <taxon>Bacillati</taxon>
        <taxon>Actinomycetota</taxon>
        <taxon>Actinomycetes</taxon>
        <taxon>Pseudonocardiales</taxon>
        <taxon>Pseudonocardiaceae</taxon>
        <taxon>Actinomycetospora</taxon>
    </lineage>
</organism>
<sequence length="330" mass="35848">MSIEGPELEKLWSAAQAEPPTTLFRTARTETSTPRGPVLVAVQSDGARHLLVPIDAKQTLREDVDGDAVSLRRRVLEGDGSYRTYAALALTDDRLQTLFTALCSEILVRIARTPDRAVAALRRTLMDWRALLTGARRTLGHAELAGLFGELTILRAMVAIDSGCVAFWTGPSRTAQDFHRGTAALEVKTTTSPEGRTVRIHGLGQLEGGDSGRLLLTWFRLRTDRGQTVPELVDEILEAVDDETGFLTALGETGYSVADRETYARHTFDIVERRTYEVGPGFPRITAPGLTGDATLAGLDGIHYDLDLDSAQAALAAVDVDPARAFLEHA</sequence>
<name>A0ABU8NB28_9PSEU</name>
<dbReference type="InterPro" id="IPR025534">
    <property type="entry name" value="DUF4420"/>
</dbReference>
<evidence type="ECO:0000313" key="2">
    <source>
        <dbReference type="Proteomes" id="UP001370100"/>
    </source>
</evidence>